<comment type="caution">
    <text evidence="1">The sequence shown here is derived from an EMBL/GenBank/DDBJ whole genome shotgun (WGS) entry which is preliminary data.</text>
</comment>
<organism evidence="1 2">
    <name type="scientific">Candidatus Methylophosphatis roskildensis</name>
    <dbReference type="NCBI Taxonomy" id="2899263"/>
    <lineage>
        <taxon>Bacteria</taxon>
        <taxon>Pseudomonadati</taxon>
        <taxon>Pseudomonadota</taxon>
        <taxon>Betaproteobacteria</taxon>
        <taxon>Nitrosomonadales</taxon>
        <taxon>Sterolibacteriaceae</taxon>
        <taxon>Candidatus Methylophosphatis</taxon>
    </lineage>
</organism>
<reference evidence="1" key="1">
    <citation type="submission" date="2020-10" db="EMBL/GenBank/DDBJ databases">
        <title>Connecting structure to function with the recovery of over 1000 high-quality activated sludge metagenome-assembled genomes encoding full-length rRNA genes using long-read sequencing.</title>
        <authorList>
            <person name="Singleton C.M."/>
            <person name="Petriglieri F."/>
            <person name="Kristensen J.M."/>
            <person name="Kirkegaard R.H."/>
            <person name="Michaelsen T.Y."/>
            <person name="Andersen M.H."/>
            <person name="Karst S.M."/>
            <person name="Dueholm M.S."/>
            <person name="Nielsen P.H."/>
            <person name="Albertsen M."/>
        </authorList>
    </citation>
    <scope>NUCLEOTIDE SEQUENCE</scope>
    <source>
        <strain evidence="1">Bjer_18-Q3-R1-45_BAT3C.347</strain>
    </source>
</reference>
<evidence type="ECO:0000313" key="2">
    <source>
        <dbReference type="Proteomes" id="UP000807785"/>
    </source>
</evidence>
<dbReference type="Proteomes" id="UP000807785">
    <property type="component" value="Unassembled WGS sequence"/>
</dbReference>
<evidence type="ECO:0000313" key="1">
    <source>
        <dbReference type="EMBL" id="MBK6975265.1"/>
    </source>
</evidence>
<dbReference type="AlphaFoldDB" id="A0A9D7HW69"/>
<sequence length="121" mass="14137">MSRRDIDLALRLIAEWLPHLRQPRRLNPRAFAPGRRVLGQYRLLTDSLRLNARYLDDLDDMQALDLLDTLLHELLHGNSRLLRQVRDSFRPHPDIWHQAGRLRDLLADEFLARRGAGDGDS</sequence>
<gene>
    <name evidence="1" type="ORF">IPH26_20765</name>
</gene>
<protein>
    <submittedName>
        <fullName evidence="1">Uncharacterized protein</fullName>
    </submittedName>
</protein>
<accession>A0A9D7HW69</accession>
<proteinExistence type="predicted"/>
<name>A0A9D7HW69_9PROT</name>
<dbReference type="EMBL" id="JADJEV010000005">
    <property type="protein sequence ID" value="MBK6975265.1"/>
    <property type="molecule type" value="Genomic_DNA"/>
</dbReference>